<accession>A0AAN9C1A1</accession>
<keyword evidence="1" id="KW-1133">Transmembrane helix</keyword>
<protein>
    <recommendedName>
        <fullName evidence="4">Transmembrane protein</fullName>
    </recommendedName>
</protein>
<feature type="transmembrane region" description="Helical" evidence="1">
    <location>
        <begin position="95"/>
        <end position="113"/>
    </location>
</feature>
<sequence>MNTSLMNSSLWNDTTTALVTHNGHTEGYDGVTTAMTTPVTPEAGLTLTERLFLLTKTQRQETEDALLYVRYVIFVVALPLTLCNVAVFLQPAMRGATAVFVIGLSLAQLLYVITNIIGRVMAAVIDDYFNDYTYLVYRWVLNYI</sequence>
<keyword evidence="3" id="KW-1185">Reference proteome</keyword>
<keyword evidence="1" id="KW-0472">Membrane</keyword>
<evidence type="ECO:0000313" key="2">
    <source>
        <dbReference type="EMBL" id="KAK7115200.1"/>
    </source>
</evidence>
<evidence type="ECO:0000256" key="1">
    <source>
        <dbReference type="SAM" id="Phobius"/>
    </source>
</evidence>
<dbReference type="Proteomes" id="UP001374579">
    <property type="component" value="Unassembled WGS sequence"/>
</dbReference>
<comment type="caution">
    <text evidence="2">The sequence shown here is derived from an EMBL/GenBank/DDBJ whole genome shotgun (WGS) entry which is preliminary data.</text>
</comment>
<evidence type="ECO:0008006" key="4">
    <source>
        <dbReference type="Google" id="ProtNLM"/>
    </source>
</evidence>
<gene>
    <name evidence="2" type="ORF">V1264_001121</name>
</gene>
<name>A0AAN9C1A1_9CAEN</name>
<dbReference type="SUPFAM" id="SSF81321">
    <property type="entry name" value="Family A G protein-coupled receptor-like"/>
    <property type="match status" value="1"/>
</dbReference>
<dbReference type="EMBL" id="JBAMIC010000001">
    <property type="protein sequence ID" value="KAK7115200.1"/>
    <property type="molecule type" value="Genomic_DNA"/>
</dbReference>
<reference evidence="2 3" key="1">
    <citation type="submission" date="2024-02" db="EMBL/GenBank/DDBJ databases">
        <title>Chromosome-scale genome assembly of the rough periwinkle Littorina saxatilis.</title>
        <authorList>
            <person name="De Jode A."/>
            <person name="Faria R."/>
            <person name="Formenti G."/>
            <person name="Sims Y."/>
            <person name="Smith T.P."/>
            <person name="Tracey A."/>
            <person name="Wood J.M.D."/>
            <person name="Zagrodzka Z.B."/>
            <person name="Johannesson K."/>
            <person name="Butlin R.K."/>
            <person name="Leder E.H."/>
        </authorList>
    </citation>
    <scope>NUCLEOTIDE SEQUENCE [LARGE SCALE GENOMIC DNA]</scope>
    <source>
        <strain evidence="2">Snail1</strain>
        <tissue evidence="2">Muscle</tissue>
    </source>
</reference>
<feature type="transmembrane region" description="Helical" evidence="1">
    <location>
        <begin position="68"/>
        <end position="89"/>
    </location>
</feature>
<organism evidence="2 3">
    <name type="scientific">Littorina saxatilis</name>
    <dbReference type="NCBI Taxonomy" id="31220"/>
    <lineage>
        <taxon>Eukaryota</taxon>
        <taxon>Metazoa</taxon>
        <taxon>Spiralia</taxon>
        <taxon>Lophotrochozoa</taxon>
        <taxon>Mollusca</taxon>
        <taxon>Gastropoda</taxon>
        <taxon>Caenogastropoda</taxon>
        <taxon>Littorinimorpha</taxon>
        <taxon>Littorinoidea</taxon>
        <taxon>Littorinidae</taxon>
        <taxon>Littorina</taxon>
    </lineage>
</organism>
<proteinExistence type="predicted"/>
<keyword evidence="1" id="KW-0812">Transmembrane</keyword>
<dbReference type="AlphaFoldDB" id="A0AAN9C1A1"/>
<evidence type="ECO:0000313" key="3">
    <source>
        <dbReference type="Proteomes" id="UP001374579"/>
    </source>
</evidence>